<sequence>MPCIDSILNLPFRYSAYAREVGNPKPNPCIGEACIEESFIIFSRIPRSNRESVRLAVVK</sequence>
<name>A0ABQ8JTC3_DERPT</name>
<protein>
    <submittedName>
        <fullName evidence="1">Uncharacterized protein</fullName>
    </submittedName>
</protein>
<evidence type="ECO:0000313" key="1">
    <source>
        <dbReference type="EMBL" id="KAH9425658.1"/>
    </source>
</evidence>
<organism evidence="1 2">
    <name type="scientific">Dermatophagoides pteronyssinus</name>
    <name type="common">European house dust mite</name>
    <dbReference type="NCBI Taxonomy" id="6956"/>
    <lineage>
        <taxon>Eukaryota</taxon>
        <taxon>Metazoa</taxon>
        <taxon>Ecdysozoa</taxon>
        <taxon>Arthropoda</taxon>
        <taxon>Chelicerata</taxon>
        <taxon>Arachnida</taxon>
        <taxon>Acari</taxon>
        <taxon>Acariformes</taxon>
        <taxon>Sarcoptiformes</taxon>
        <taxon>Astigmata</taxon>
        <taxon>Psoroptidia</taxon>
        <taxon>Analgoidea</taxon>
        <taxon>Pyroglyphidae</taxon>
        <taxon>Dermatophagoidinae</taxon>
        <taxon>Dermatophagoides</taxon>
    </lineage>
</organism>
<dbReference type="Proteomes" id="UP000887458">
    <property type="component" value="Unassembled WGS sequence"/>
</dbReference>
<accession>A0ABQ8JTC3</accession>
<reference evidence="1 2" key="1">
    <citation type="journal article" date="2018" name="J. Allergy Clin. Immunol.">
        <title>High-quality assembly of Dermatophagoides pteronyssinus genome and transcriptome reveals a wide range of novel allergens.</title>
        <authorList>
            <person name="Liu X.Y."/>
            <person name="Yang K.Y."/>
            <person name="Wang M.Q."/>
            <person name="Kwok J.S."/>
            <person name="Zeng X."/>
            <person name="Yang Z."/>
            <person name="Xiao X.J."/>
            <person name="Lau C.P."/>
            <person name="Li Y."/>
            <person name="Huang Z.M."/>
            <person name="Ba J.G."/>
            <person name="Yim A.K."/>
            <person name="Ouyang C.Y."/>
            <person name="Ngai S.M."/>
            <person name="Chan T.F."/>
            <person name="Leung E.L."/>
            <person name="Liu L."/>
            <person name="Liu Z.G."/>
            <person name="Tsui S.K."/>
        </authorList>
    </citation>
    <scope>NUCLEOTIDE SEQUENCE [LARGE SCALE GENOMIC DNA]</scope>
    <source>
        <strain evidence="1">Derp</strain>
    </source>
</reference>
<keyword evidence="2" id="KW-1185">Reference proteome</keyword>
<proteinExistence type="predicted"/>
<evidence type="ECO:0000313" key="2">
    <source>
        <dbReference type="Proteomes" id="UP000887458"/>
    </source>
</evidence>
<reference evidence="1 2" key="2">
    <citation type="journal article" date="2022" name="Mol. Biol. Evol.">
        <title>Comparative Genomics Reveals Insights into the Divergent Evolution of Astigmatic Mites and Household Pest Adaptations.</title>
        <authorList>
            <person name="Xiong Q."/>
            <person name="Wan A.T."/>
            <person name="Liu X."/>
            <person name="Fung C.S."/>
            <person name="Xiao X."/>
            <person name="Malainual N."/>
            <person name="Hou J."/>
            <person name="Wang L."/>
            <person name="Wang M."/>
            <person name="Yang K.Y."/>
            <person name="Cui Y."/>
            <person name="Leung E.L."/>
            <person name="Nong W."/>
            <person name="Shin S.K."/>
            <person name="Au S.W."/>
            <person name="Jeong K.Y."/>
            <person name="Chew F.T."/>
            <person name="Hui J.H."/>
            <person name="Leung T.F."/>
            <person name="Tungtrongchitr A."/>
            <person name="Zhong N."/>
            <person name="Liu Z."/>
            <person name="Tsui S.K."/>
        </authorList>
    </citation>
    <scope>NUCLEOTIDE SEQUENCE [LARGE SCALE GENOMIC DNA]</scope>
    <source>
        <strain evidence="1">Derp</strain>
    </source>
</reference>
<dbReference type="EMBL" id="NJHN03000017">
    <property type="protein sequence ID" value="KAH9425658.1"/>
    <property type="molecule type" value="Genomic_DNA"/>
</dbReference>
<gene>
    <name evidence="1" type="ORF">DERP_004874</name>
</gene>
<comment type="caution">
    <text evidence="1">The sequence shown here is derived from an EMBL/GenBank/DDBJ whole genome shotgun (WGS) entry which is preliminary data.</text>
</comment>